<sequence>MDGTAEQDFLRSLDALPPADDRRGEAAAPLVCPRPGHPAGHRCLALATGLDLRALSELLTGRYGGARNLAMGGFTDPTVTERTGLPLLTPFGDRVTEMRAWANGDQWIGCGTLRADGGPALVLLLAERPPPPPRAPSGVSWLDLLAAATEWTREAVHPVDWPATEALLGTPLPTEYKQFAERFGPGDFDGYLTVMVPGAGELALDLVDWHNSSLHFAERSGDELWAPHGLHPAPGGLLQWAHTEQRFAFYWLVDHPDPDRWPILTNSGDFGDAWERFDGSLAECVHDHLLSAPGYSGPHWFDSYDSYDRGSHGPGGPSRPMP</sequence>
<dbReference type="Proteomes" id="UP001596160">
    <property type="component" value="Unassembled WGS sequence"/>
</dbReference>
<proteinExistence type="predicted"/>
<dbReference type="EMBL" id="JBHSKP010000022">
    <property type="protein sequence ID" value="MFC5155426.1"/>
    <property type="molecule type" value="Genomic_DNA"/>
</dbReference>
<name>A0ABW0APJ4_9ACTN</name>
<evidence type="ECO:0000256" key="1">
    <source>
        <dbReference type="SAM" id="MobiDB-lite"/>
    </source>
</evidence>
<accession>A0ABW0APJ4</accession>
<dbReference type="SUPFAM" id="SSF160631">
    <property type="entry name" value="SMI1/KNR4-like"/>
    <property type="match status" value="1"/>
</dbReference>
<feature type="region of interest" description="Disordered" evidence="1">
    <location>
        <begin position="1"/>
        <end position="28"/>
    </location>
</feature>
<comment type="caution">
    <text evidence="2">The sequence shown here is derived from an EMBL/GenBank/DDBJ whole genome shotgun (WGS) entry which is preliminary data.</text>
</comment>
<dbReference type="InterPro" id="IPR037883">
    <property type="entry name" value="Knr4/Smi1-like_sf"/>
</dbReference>
<keyword evidence="3" id="KW-1185">Reference proteome</keyword>
<reference evidence="3" key="1">
    <citation type="journal article" date="2019" name="Int. J. Syst. Evol. Microbiol.">
        <title>The Global Catalogue of Microorganisms (GCM) 10K type strain sequencing project: providing services to taxonomists for standard genome sequencing and annotation.</title>
        <authorList>
            <consortium name="The Broad Institute Genomics Platform"/>
            <consortium name="The Broad Institute Genome Sequencing Center for Infectious Disease"/>
            <person name="Wu L."/>
            <person name="Ma J."/>
        </authorList>
    </citation>
    <scope>NUCLEOTIDE SEQUENCE [LARGE SCALE GENOMIC DNA]</scope>
    <source>
        <strain evidence="3">PCU 266</strain>
    </source>
</reference>
<protein>
    <recommendedName>
        <fullName evidence="4">Knr4/Smi1-like domain-containing protein</fullName>
    </recommendedName>
</protein>
<dbReference type="RefSeq" id="WP_344482836.1">
    <property type="nucleotide sequence ID" value="NZ_BAAASB010000019.1"/>
</dbReference>
<gene>
    <name evidence="2" type="ORF">ACFPRH_27225</name>
</gene>
<evidence type="ECO:0000313" key="3">
    <source>
        <dbReference type="Proteomes" id="UP001596160"/>
    </source>
</evidence>
<evidence type="ECO:0008006" key="4">
    <source>
        <dbReference type="Google" id="ProtNLM"/>
    </source>
</evidence>
<evidence type="ECO:0000313" key="2">
    <source>
        <dbReference type="EMBL" id="MFC5155426.1"/>
    </source>
</evidence>
<organism evidence="2 3">
    <name type="scientific">Streptomyces amakusaensis</name>
    <dbReference type="NCBI Taxonomy" id="67271"/>
    <lineage>
        <taxon>Bacteria</taxon>
        <taxon>Bacillati</taxon>
        <taxon>Actinomycetota</taxon>
        <taxon>Actinomycetes</taxon>
        <taxon>Kitasatosporales</taxon>
        <taxon>Streptomycetaceae</taxon>
        <taxon>Streptomyces</taxon>
    </lineage>
</organism>